<keyword evidence="2" id="KW-1185">Reference proteome</keyword>
<name>A0ACA9MBH7_9GLOM</name>
<organism evidence="1 2">
    <name type="scientific">Scutellospora calospora</name>
    <dbReference type="NCBI Taxonomy" id="85575"/>
    <lineage>
        <taxon>Eukaryota</taxon>
        <taxon>Fungi</taxon>
        <taxon>Fungi incertae sedis</taxon>
        <taxon>Mucoromycota</taxon>
        <taxon>Glomeromycotina</taxon>
        <taxon>Glomeromycetes</taxon>
        <taxon>Diversisporales</taxon>
        <taxon>Gigasporaceae</taxon>
        <taxon>Scutellospora</taxon>
    </lineage>
</organism>
<evidence type="ECO:0000313" key="1">
    <source>
        <dbReference type="EMBL" id="CAG8580257.1"/>
    </source>
</evidence>
<gene>
    <name evidence="1" type="ORF">SCALOS_LOCUS6177</name>
</gene>
<protein>
    <submittedName>
        <fullName evidence="1">3672_t:CDS:1</fullName>
    </submittedName>
</protein>
<comment type="caution">
    <text evidence="1">The sequence shown here is derived from an EMBL/GenBank/DDBJ whole genome shotgun (WGS) entry which is preliminary data.</text>
</comment>
<dbReference type="Proteomes" id="UP000789860">
    <property type="component" value="Unassembled WGS sequence"/>
</dbReference>
<dbReference type="EMBL" id="CAJVPM010011327">
    <property type="protein sequence ID" value="CAG8580257.1"/>
    <property type="molecule type" value="Genomic_DNA"/>
</dbReference>
<accession>A0ACA9MBH7</accession>
<feature type="non-terminal residue" evidence="1">
    <location>
        <position position="1"/>
    </location>
</feature>
<sequence length="110" mass="11896">ANQSINIAINYSNTNKTIMISLKETAITYASAITTSCELAVGLTQVVPCLKFTSPSTYGNRINIYDTDRNNLGKSQKADTNAVRQVAISHILTNFSVLTISLLIPSQLGM</sequence>
<evidence type="ECO:0000313" key="2">
    <source>
        <dbReference type="Proteomes" id="UP000789860"/>
    </source>
</evidence>
<feature type="non-terminal residue" evidence="1">
    <location>
        <position position="110"/>
    </location>
</feature>
<proteinExistence type="predicted"/>
<reference evidence="1" key="1">
    <citation type="submission" date="2021-06" db="EMBL/GenBank/DDBJ databases">
        <authorList>
            <person name="Kallberg Y."/>
            <person name="Tangrot J."/>
            <person name="Rosling A."/>
        </authorList>
    </citation>
    <scope>NUCLEOTIDE SEQUENCE</scope>
    <source>
        <strain evidence="1">AU212A</strain>
    </source>
</reference>